<keyword evidence="19 29" id="KW-1133">Transmembrane helix</keyword>
<evidence type="ECO:0000256" key="7">
    <source>
        <dbReference type="ARBA" id="ARBA00015370"/>
    </source>
</evidence>
<feature type="domain" description="TIR" evidence="30">
    <location>
        <begin position="652"/>
        <end position="799"/>
    </location>
</feature>
<evidence type="ECO:0000256" key="9">
    <source>
        <dbReference type="ARBA" id="ARBA00022588"/>
    </source>
</evidence>
<feature type="transmembrane region" description="Helical" evidence="29">
    <location>
        <begin position="398"/>
        <end position="421"/>
    </location>
</feature>
<keyword evidence="9" id="KW-0399">Innate immunity</keyword>
<feature type="transmembrane region" description="Helical" evidence="29">
    <location>
        <begin position="524"/>
        <end position="550"/>
    </location>
</feature>
<dbReference type="InterPro" id="IPR002657">
    <property type="entry name" value="BilAc:Na_symport/Acr3"/>
</dbReference>
<comment type="subcellular location">
    <subcellularLocation>
        <location evidence="2">Membrane</location>
        <topology evidence="2">Multi-pass membrane protein</topology>
    </subcellularLocation>
    <subcellularLocation>
        <location evidence="3">Membrane</location>
        <topology evidence="3">Single-pass type I membrane protein</topology>
    </subcellularLocation>
</comment>
<evidence type="ECO:0000256" key="25">
    <source>
        <dbReference type="ARBA" id="ARBA00023170"/>
    </source>
</evidence>
<keyword evidence="18" id="KW-0391">Immunity</keyword>
<evidence type="ECO:0000259" key="31">
    <source>
        <dbReference type="PROSITE" id="PS51706"/>
    </source>
</evidence>
<dbReference type="GO" id="GO:0015293">
    <property type="term" value="F:symporter activity"/>
    <property type="evidence" value="ECO:0007669"/>
    <property type="project" value="UniProtKB-KW"/>
</dbReference>
<keyword evidence="26" id="KW-0325">Glycoprotein</keyword>
<dbReference type="InterPro" id="IPR038770">
    <property type="entry name" value="Na+/solute_symporter_sf"/>
</dbReference>
<keyword evidence="25" id="KW-0675">Receptor</keyword>
<feature type="transmembrane region" description="Helical" evidence="29">
    <location>
        <begin position="332"/>
        <end position="355"/>
    </location>
</feature>
<evidence type="ECO:0000256" key="15">
    <source>
        <dbReference type="ARBA" id="ARBA00022741"/>
    </source>
</evidence>
<dbReference type="GO" id="GO:0005739">
    <property type="term" value="C:mitochondrion"/>
    <property type="evidence" value="ECO:0007669"/>
    <property type="project" value="TreeGrafter"/>
</dbReference>
<dbReference type="Pfam" id="PF01758">
    <property type="entry name" value="SBF"/>
    <property type="match status" value="1"/>
</dbReference>
<evidence type="ECO:0000256" key="28">
    <source>
        <dbReference type="ARBA" id="ARBA00023201"/>
    </source>
</evidence>
<keyword evidence="11 29" id="KW-0812">Transmembrane</keyword>
<dbReference type="InterPro" id="IPR052279">
    <property type="entry name" value="EngB_GTPase"/>
</dbReference>
<comment type="similarity">
    <text evidence="4">Belongs to the bile acid:sodium symporter (BASS) (TC 2.A.28) family.</text>
</comment>
<feature type="domain" description="EngB-type G" evidence="31">
    <location>
        <begin position="90"/>
        <end position="263"/>
    </location>
</feature>
<dbReference type="Pfam" id="PF01926">
    <property type="entry name" value="MMR_HSR1"/>
    <property type="match status" value="1"/>
</dbReference>
<dbReference type="Gene3D" id="1.20.1530.20">
    <property type="match status" value="1"/>
</dbReference>
<evidence type="ECO:0000256" key="26">
    <source>
        <dbReference type="ARBA" id="ARBA00023180"/>
    </source>
</evidence>
<comment type="similarity">
    <text evidence="5">Belongs to the Toll-like receptor family.</text>
</comment>
<feature type="transmembrane region" description="Helical" evidence="29">
    <location>
        <begin position="466"/>
        <end position="484"/>
    </location>
</feature>
<dbReference type="PROSITE" id="PS51706">
    <property type="entry name" value="G_ENGB"/>
    <property type="match status" value="1"/>
</dbReference>
<dbReference type="CDD" id="cd01876">
    <property type="entry name" value="YihA_EngB"/>
    <property type="match status" value="1"/>
</dbReference>
<comment type="cofactor">
    <cofactor evidence="1">
        <name>Mg(2+)</name>
        <dbReference type="ChEBI" id="CHEBI:18420"/>
    </cofactor>
</comment>
<organism evidence="32 33">
    <name type="scientific">Cirrhinus molitorella</name>
    <name type="common">mud carp</name>
    <dbReference type="NCBI Taxonomy" id="172907"/>
    <lineage>
        <taxon>Eukaryota</taxon>
        <taxon>Metazoa</taxon>
        <taxon>Chordata</taxon>
        <taxon>Craniata</taxon>
        <taxon>Vertebrata</taxon>
        <taxon>Euteleostomi</taxon>
        <taxon>Actinopterygii</taxon>
        <taxon>Neopterygii</taxon>
        <taxon>Teleostei</taxon>
        <taxon>Ostariophysi</taxon>
        <taxon>Cypriniformes</taxon>
        <taxon>Cyprinidae</taxon>
        <taxon>Labeoninae</taxon>
        <taxon>Labeonini</taxon>
        <taxon>Cirrhinus</taxon>
    </lineage>
</organism>
<dbReference type="PANTHER" id="PTHR46498:SF1">
    <property type="entry name" value="GTP-BINDING PROTEIN 8"/>
    <property type="match status" value="1"/>
</dbReference>
<evidence type="ECO:0000256" key="8">
    <source>
        <dbReference type="ARBA" id="ARBA00022448"/>
    </source>
</evidence>
<reference evidence="32" key="1">
    <citation type="submission" date="2023-08" db="EMBL/GenBank/DDBJ databases">
        <title>Chromosome-level Genome Assembly of mud carp (Cirrhinus molitorella).</title>
        <authorList>
            <person name="Liu H."/>
        </authorList>
    </citation>
    <scope>NUCLEOTIDE SEQUENCE</scope>
    <source>
        <strain evidence="32">Prfri</strain>
        <tissue evidence="32">Muscle</tissue>
    </source>
</reference>
<evidence type="ECO:0000313" key="33">
    <source>
        <dbReference type="Proteomes" id="UP001187343"/>
    </source>
</evidence>
<evidence type="ECO:0000256" key="29">
    <source>
        <dbReference type="SAM" id="Phobius"/>
    </source>
</evidence>
<accession>A0AA88Q580</accession>
<feature type="transmembrane region" description="Helical" evidence="29">
    <location>
        <begin position="433"/>
        <end position="454"/>
    </location>
</feature>
<evidence type="ECO:0000256" key="4">
    <source>
        <dbReference type="ARBA" id="ARBA00006528"/>
    </source>
</evidence>
<dbReference type="NCBIfam" id="TIGR03598">
    <property type="entry name" value="GTPase_YsxC"/>
    <property type="match status" value="1"/>
</dbReference>
<comment type="similarity">
    <text evidence="6">Belongs to the TRAFAC class TrmE-Era-EngA-EngB-Septin-like GTPase superfamily. EngB GTPase family.</text>
</comment>
<dbReference type="PROSITE" id="PS50104">
    <property type="entry name" value="TIR"/>
    <property type="match status" value="1"/>
</dbReference>
<keyword evidence="10" id="KW-0433">Leucine-rich repeat</keyword>
<dbReference type="SUPFAM" id="SSF52200">
    <property type="entry name" value="Toll/Interleukin receptor TIR domain"/>
    <property type="match status" value="1"/>
</dbReference>
<keyword evidence="17" id="KW-0769">Symport</keyword>
<dbReference type="InterPro" id="IPR000157">
    <property type="entry name" value="TIR_dom"/>
</dbReference>
<dbReference type="FunFam" id="3.40.50.300:FF:000857">
    <property type="entry name" value="GTP-binding protein 8 isoform X1"/>
    <property type="match status" value="1"/>
</dbReference>
<keyword evidence="12" id="KW-0479">Metal-binding</keyword>
<evidence type="ECO:0000256" key="17">
    <source>
        <dbReference type="ARBA" id="ARBA00022847"/>
    </source>
</evidence>
<name>A0AA88Q580_9TELE</name>
<feature type="transmembrane region" description="Helical" evidence="29">
    <location>
        <begin position="496"/>
        <end position="518"/>
    </location>
</feature>
<keyword evidence="15" id="KW-0547">Nucleotide-binding</keyword>
<evidence type="ECO:0000256" key="6">
    <source>
        <dbReference type="ARBA" id="ARBA00009638"/>
    </source>
</evidence>
<dbReference type="SUPFAM" id="SSF52540">
    <property type="entry name" value="P-loop containing nucleoside triphosphate hydrolases"/>
    <property type="match status" value="1"/>
</dbReference>
<keyword evidence="33" id="KW-1185">Reference proteome</keyword>
<dbReference type="FunFam" id="1.20.1530.20:FF:000010">
    <property type="entry name" value="Solute carrier family 10 member 6"/>
    <property type="match status" value="1"/>
</dbReference>
<dbReference type="PANTHER" id="PTHR46498">
    <property type="entry name" value="GTP-BINDING PROTEIN 8"/>
    <property type="match status" value="1"/>
</dbReference>
<keyword evidence="24 29" id="KW-0472">Membrane</keyword>
<feature type="transmembrane region" description="Helical" evidence="29">
    <location>
        <begin position="587"/>
        <end position="609"/>
    </location>
</feature>
<keyword evidence="22" id="KW-0406">Ion transport</keyword>
<dbReference type="InterPro" id="IPR019987">
    <property type="entry name" value="GTP-bd_ribosome_bio_YsxC"/>
</dbReference>
<evidence type="ECO:0000256" key="2">
    <source>
        <dbReference type="ARBA" id="ARBA00004141"/>
    </source>
</evidence>
<evidence type="ECO:0000256" key="23">
    <source>
        <dbReference type="ARBA" id="ARBA00023134"/>
    </source>
</evidence>
<dbReference type="InterPro" id="IPR035897">
    <property type="entry name" value="Toll_tir_struct_dom_sf"/>
</dbReference>
<evidence type="ECO:0000256" key="16">
    <source>
        <dbReference type="ARBA" id="ARBA00022842"/>
    </source>
</evidence>
<keyword evidence="20" id="KW-0915">Sodium</keyword>
<dbReference type="GO" id="GO:0006814">
    <property type="term" value="P:sodium ion transport"/>
    <property type="evidence" value="ECO:0007669"/>
    <property type="project" value="UniProtKB-KW"/>
</dbReference>
<dbReference type="GO" id="GO:0006869">
    <property type="term" value="P:lipid transport"/>
    <property type="evidence" value="ECO:0007669"/>
    <property type="project" value="UniProtKB-KW"/>
</dbReference>
<proteinExistence type="inferred from homology"/>
<keyword evidence="14" id="KW-0677">Repeat</keyword>
<evidence type="ECO:0000256" key="1">
    <source>
        <dbReference type="ARBA" id="ARBA00001946"/>
    </source>
</evidence>
<evidence type="ECO:0000256" key="5">
    <source>
        <dbReference type="ARBA" id="ARBA00009634"/>
    </source>
</evidence>
<evidence type="ECO:0000256" key="13">
    <source>
        <dbReference type="ARBA" id="ARBA00022729"/>
    </source>
</evidence>
<dbReference type="Gene3D" id="3.40.50.300">
    <property type="entry name" value="P-loop containing nucleotide triphosphate hydrolases"/>
    <property type="match status" value="1"/>
</dbReference>
<dbReference type="GO" id="GO:0016020">
    <property type="term" value="C:membrane"/>
    <property type="evidence" value="ECO:0007669"/>
    <property type="project" value="UniProtKB-SubCell"/>
</dbReference>
<dbReference type="GO" id="GO:0005525">
    <property type="term" value="F:GTP binding"/>
    <property type="evidence" value="ECO:0007669"/>
    <property type="project" value="UniProtKB-KW"/>
</dbReference>
<keyword evidence="13" id="KW-0732">Signal</keyword>
<keyword evidence="16" id="KW-0460">Magnesium</keyword>
<gene>
    <name evidence="32" type="ORF">Q8A67_006815</name>
</gene>
<dbReference type="InterPro" id="IPR027417">
    <property type="entry name" value="P-loop_NTPase"/>
</dbReference>
<keyword evidence="27" id="KW-0395">Inflammatory response</keyword>
<dbReference type="Proteomes" id="UP001187343">
    <property type="component" value="Unassembled WGS sequence"/>
</dbReference>
<dbReference type="InterPro" id="IPR030393">
    <property type="entry name" value="G_ENGB_dom"/>
</dbReference>
<sequence length="805" mass="90055">MRNYTTQRVHQLASIKHVSVLPERRRQGLLYPFSSLEEHLSSQVSQKEFKTFHPSLEELRQAETLFTPSSKHSIDYSTSAVRIDHVPVLKQPEVCFMGRSNVGKSSLIRALFSLAPEVDVRISKTPGHTKKLNFFTVGKAFTLVDMPGYGHNAPRDFVEMVEPYLQERQNLVRTFLLVDGGAGLQKADLVAVEMCEEFNLPYVLVVTKIDRTRQGALLALALQLRDFIKNQTSTCFPQPFLVSSVQFSGIYLLRCFIAHVTGNLQLNTKQSIISATSRLESTPSALEDPTSSPIHFIMFANMCTPEPTCPVNSTLCKGRSCLVPRDTFNDTLGLVMSTTLTIMLAMVMFSMGCTVEARKLWMHIRRPWGIIIGFLCQFGIMPFSAFALSLIFNVLPVQAIVVIIMGCCPGGSSSNIFCYWLDGDMDLSISMTACSSILALGMMPLCLLIYTSFWTTGDAIKIPYDSIGITLVGLLVPIGLGIIVKHKWPKVAKKILKVGSVVGIILIIVIAVIGGVLYKSSWVIAPSLWIIGTIYPFVGFGLGFVLACIVGQPWYRCRTIALETGLQNAQLASTIVQLSFSPAELELMFAFPLIYSIFQLVVAVVAIALHQAIKRIRGGTVAEEDGEGRQSTVEDHDKQSYALENAGFHSDENGNTGIKNKGTKISKDEHWITEELLPNLERRGPPFLRLCLHSRDFQLGQDIVENITDSIYASRRTLCLVSRNYLGSNWCSLEMQLATYRLQVEHRDILILVFLEMIPSRLLSSHHRLARLVKTRTYLDWPRDPEMHEAFWDRLWCKLSSNKTN</sequence>
<dbReference type="FunFam" id="3.40.50.10140:FF:000001">
    <property type="entry name" value="Toll-like receptor 2"/>
    <property type="match status" value="1"/>
</dbReference>
<evidence type="ECO:0000256" key="11">
    <source>
        <dbReference type="ARBA" id="ARBA00022692"/>
    </source>
</evidence>
<dbReference type="GO" id="GO:0045087">
    <property type="term" value="P:innate immune response"/>
    <property type="evidence" value="ECO:0007669"/>
    <property type="project" value="UniProtKB-KW"/>
</dbReference>
<protein>
    <recommendedName>
        <fullName evidence="7">GTP-binding protein 8</fullName>
    </recommendedName>
</protein>
<evidence type="ECO:0000256" key="22">
    <source>
        <dbReference type="ARBA" id="ARBA00023065"/>
    </source>
</evidence>
<evidence type="ECO:0000256" key="27">
    <source>
        <dbReference type="ARBA" id="ARBA00023198"/>
    </source>
</evidence>
<evidence type="ECO:0000256" key="21">
    <source>
        <dbReference type="ARBA" id="ARBA00023055"/>
    </source>
</evidence>
<comment type="caution">
    <text evidence="32">The sequence shown here is derived from an EMBL/GenBank/DDBJ whole genome shotgun (WGS) entry which is preliminary data.</text>
</comment>
<evidence type="ECO:0000256" key="10">
    <source>
        <dbReference type="ARBA" id="ARBA00022614"/>
    </source>
</evidence>
<keyword evidence="21" id="KW-0445">Lipid transport</keyword>
<dbReference type="EMBL" id="JAUYZG010000006">
    <property type="protein sequence ID" value="KAK2905016.1"/>
    <property type="molecule type" value="Genomic_DNA"/>
</dbReference>
<evidence type="ECO:0000256" key="19">
    <source>
        <dbReference type="ARBA" id="ARBA00022989"/>
    </source>
</evidence>
<dbReference type="GO" id="GO:0006954">
    <property type="term" value="P:inflammatory response"/>
    <property type="evidence" value="ECO:0007669"/>
    <property type="project" value="UniProtKB-KW"/>
</dbReference>
<dbReference type="GO" id="GO:0007165">
    <property type="term" value="P:signal transduction"/>
    <property type="evidence" value="ECO:0007669"/>
    <property type="project" value="InterPro"/>
</dbReference>
<feature type="transmembrane region" description="Helical" evidence="29">
    <location>
        <begin position="367"/>
        <end position="392"/>
    </location>
</feature>
<dbReference type="Gene3D" id="3.40.50.10140">
    <property type="entry name" value="Toll/interleukin-1 receptor homology (TIR) domain"/>
    <property type="match status" value="1"/>
</dbReference>
<dbReference type="NCBIfam" id="TIGR00841">
    <property type="entry name" value="bass"/>
    <property type="match status" value="1"/>
</dbReference>
<dbReference type="SMART" id="SM00255">
    <property type="entry name" value="TIR"/>
    <property type="match status" value="1"/>
</dbReference>
<evidence type="ECO:0000256" key="12">
    <source>
        <dbReference type="ARBA" id="ARBA00022723"/>
    </source>
</evidence>
<keyword evidence="23" id="KW-0342">GTP-binding</keyword>
<evidence type="ECO:0000256" key="3">
    <source>
        <dbReference type="ARBA" id="ARBA00004479"/>
    </source>
</evidence>
<dbReference type="Pfam" id="PF01582">
    <property type="entry name" value="TIR"/>
    <property type="match status" value="1"/>
</dbReference>
<dbReference type="InterPro" id="IPR004710">
    <property type="entry name" value="Bilac:Na_transpt"/>
</dbReference>
<keyword evidence="8" id="KW-0813">Transport</keyword>
<evidence type="ECO:0000256" key="18">
    <source>
        <dbReference type="ARBA" id="ARBA00022859"/>
    </source>
</evidence>
<dbReference type="AlphaFoldDB" id="A0AA88Q580"/>
<evidence type="ECO:0000259" key="30">
    <source>
        <dbReference type="PROSITE" id="PS50104"/>
    </source>
</evidence>
<evidence type="ECO:0000256" key="20">
    <source>
        <dbReference type="ARBA" id="ARBA00023053"/>
    </source>
</evidence>
<evidence type="ECO:0000256" key="24">
    <source>
        <dbReference type="ARBA" id="ARBA00023136"/>
    </source>
</evidence>
<evidence type="ECO:0000313" key="32">
    <source>
        <dbReference type="EMBL" id="KAK2905016.1"/>
    </source>
</evidence>
<dbReference type="InterPro" id="IPR006073">
    <property type="entry name" value="GTP-bd"/>
</dbReference>
<dbReference type="GO" id="GO:0046872">
    <property type="term" value="F:metal ion binding"/>
    <property type="evidence" value="ECO:0007669"/>
    <property type="project" value="UniProtKB-KW"/>
</dbReference>
<evidence type="ECO:0000256" key="14">
    <source>
        <dbReference type="ARBA" id="ARBA00022737"/>
    </source>
</evidence>
<keyword evidence="28" id="KW-0739">Sodium transport</keyword>